<protein>
    <recommendedName>
        <fullName evidence="2">F-box associated domain-containing protein</fullName>
    </recommendedName>
</protein>
<organism evidence="1">
    <name type="scientific">Panicum hallii</name>
    <dbReference type="NCBI Taxonomy" id="206008"/>
    <lineage>
        <taxon>Eukaryota</taxon>
        <taxon>Viridiplantae</taxon>
        <taxon>Streptophyta</taxon>
        <taxon>Embryophyta</taxon>
        <taxon>Tracheophyta</taxon>
        <taxon>Spermatophyta</taxon>
        <taxon>Magnoliopsida</taxon>
        <taxon>Liliopsida</taxon>
        <taxon>Poales</taxon>
        <taxon>Poaceae</taxon>
        <taxon>PACMAD clade</taxon>
        <taxon>Panicoideae</taxon>
        <taxon>Panicodae</taxon>
        <taxon>Paniceae</taxon>
        <taxon>Panicinae</taxon>
        <taxon>Panicum</taxon>
        <taxon>Panicum sect. Panicum</taxon>
    </lineage>
</organism>
<dbReference type="AlphaFoldDB" id="A0A2T8I496"/>
<dbReference type="Gramene" id="PVH32498">
    <property type="protein sequence ID" value="PVH32498"/>
    <property type="gene ID" value="PAHAL_9G414200"/>
</dbReference>
<evidence type="ECO:0000313" key="1">
    <source>
        <dbReference type="EMBL" id="PVH32498.1"/>
    </source>
</evidence>
<dbReference type="PANTHER" id="PTHR35546">
    <property type="entry name" value="F-BOX PROTEIN INTERACTION DOMAIN PROTEIN-RELATED"/>
    <property type="match status" value="1"/>
</dbReference>
<dbReference type="InterPro" id="IPR055290">
    <property type="entry name" value="At3g26010-like"/>
</dbReference>
<accession>A0A2T8I496</accession>
<sequence length="247" mass="28589">MISSIRCCVVPGPHKVDEIPPFHYAVCNPMTEKWVMLPDGSRVNGEARVARLGFDPAVSSHFHVVEYVLDEEGVVENYSSKTASWNFKESEWGDDVMHSQLYDRVRTLVDMEGTTWRTIPVPSDGEYGCIHQAQGRLCFINVDDADAYKLSIWILEDHGTNEWTLKHSVRTQLLFRRENLQFELDYTVITVHPECNLIYFVYGWDNTLMAYEMDRKEIRVIHNLGHDGSDPYLPYVPLFLEKLADEQ</sequence>
<dbReference type="Proteomes" id="UP000243499">
    <property type="component" value="Chromosome 9"/>
</dbReference>
<proteinExistence type="predicted"/>
<reference evidence="1" key="1">
    <citation type="submission" date="2018-04" db="EMBL/GenBank/DDBJ databases">
        <title>WGS assembly of Panicum hallii.</title>
        <authorList>
            <person name="Lovell J."/>
            <person name="Jenkins J."/>
            <person name="Lowry D."/>
            <person name="Mamidi S."/>
            <person name="Sreedasyam A."/>
            <person name="Weng X."/>
            <person name="Barry K."/>
            <person name="Bonette J."/>
            <person name="Campitelli B."/>
            <person name="Daum C."/>
            <person name="Gordon S."/>
            <person name="Gould B."/>
            <person name="Lipzen A."/>
            <person name="Macqueen A."/>
            <person name="Palacio-Mejia J."/>
            <person name="Plott C."/>
            <person name="Shakirov E."/>
            <person name="Shu S."/>
            <person name="Yoshinaga Y."/>
            <person name="Zane M."/>
            <person name="Rokhsar D."/>
            <person name="Grimwood J."/>
            <person name="Schmutz J."/>
            <person name="Juenger T."/>
        </authorList>
    </citation>
    <scope>NUCLEOTIDE SEQUENCE [LARGE SCALE GENOMIC DNA]</scope>
    <source>
        <strain evidence="1">FIL2</strain>
    </source>
</reference>
<dbReference type="EMBL" id="CM008054">
    <property type="protein sequence ID" value="PVH32498.1"/>
    <property type="molecule type" value="Genomic_DNA"/>
</dbReference>
<dbReference type="PANTHER" id="PTHR35546:SF105">
    <property type="entry name" value="OS05G0139200 PROTEIN"/>
    <property type="match status" value="1"/>
</dbReference>
<evidence type="ECO:0008006" key="2">
    <source>
        <dbReference type="Google" id="ProtNLM"/>
    </source>
</evidence>
<name>A0A2T8I496_9POAL</name>
<gene>
    <name evidence="1" type="ORF">PAHAL_9G414200</name>
</gene>